<gene>
    <name evidence="15" type="ORF">AAY24_12465</name>
</gene>
<name>A0A0F7K1I4_9GAMM</name>
<keyword evidence="4" id="KW-0145">Chemotaxis</keyword>
<evidence type="ECO:0000256" key="5">
    <source>
        <dbReference type="ARBA" id="ARBA00022519"/>
    </source>
</evidence>
<dbReference type="GO" id="GO:0007165">
    <property type="term" value="P:signal transduction"/>
    <property type="evidence" value="ECO:0007669"/>
    <property type="project" value="UniProtKB-KW"/>
</dbReference>
<dbReference type="PROSITE" id="PS50111">
    <property type="entry name" value="CHEMOTAXIS_TRANSDUC_2"/>
    <property type="match status" value="1"/>
</dbReference>
<reference evidence="15 16" key="1">
    <citation type="journal article" date="2015" name="Genome Announc.">
        <title>Complete Genome Sequence of Sedimenticola thiotaurini Strain SIP-G1, a Polyphosphate- and Polyhydroxyalkanoate-Accumulating Sulfur-Oxidizing Gammaproteobacterium Isolated from Salt Marsh Sediments.</title>
        <authorList>
            <person name="Flood B.E."/>
            <person name="Jones D.S."/>
            <person name="Bailey J.V."/>
        </authorList>
    </citation>
    <scope>NUCLEOTIDE SEQUENCE [LARGE SCALE GENOMIC DNA]</scope>
    <source>
        <strain evidence="15 16">SIP-G1</strain>
    </source>
</reference>
<dbReference type="KEGG" id="seds:AAY24_12465"/>
<feature type="transmembrane region" description="Helical" evidence="12">
    <location>
        <begin position="178"/>
        <end position="197"/>
    </location>
</feature>
<evidence type="ECO:0000256" key="1">
    <source>
        <dbReference type="ARBA" id="ARBA00004429"/>
    </source>
</evidence>
<dbReference type="CDD" id="cd00130">
    <property type="entry name" value="PAS"/>
    <property type="match status" value="1"/>
</dbReference>
<evidence type="ECO:0000256" key="2">
    <source>
        <dbReference type="ARBA" id="ARBA00022475"/>
    </source>
</evidence>
<dbReference type="AlphaFoldDB" id="A0A0F7K1I4"/>
<dbReference type="CDD" id="cd11386">
    <property type="entry name" value="MCP_signal"/>
    <property type="match status" value="1"/>
</dbReference>
<keyword evidence="7 12" id="KW-1133">Transmembrane helix</keyword>
<keyword evidence="8 12" id="KW-0472">Membrane</keyword>
<dbReference type="SMART" id="SM00283">
    <property type="entry name" value="MA"/>
    <property type="match status" value="1"/>
</dbReference>
<keyword evidence="3" id="KW-0488">Methylation</keyword>
<dbReference type="Pfam" id="PF08447">
    <property type="entry name" value="PAS_3"/>
    <property type="match status" value="1"/>
</dbReference>
<dbReference type="OrthoDB" id="5675566at2"/>
<evidence type="ECO:0000256" key="8">
    <source>
        <dbReference type="ARBA" id="ARBA00023136"/>
    </source>
</evidence>
<evidence type="ECO:0000256" key="6">
    <source>
        <dbReference type="ARBA" id="ARBA00022692"/>
    </source>
</evidence>
<evidence type="ECO:0000313" key="16">
    <source>
        <dbReference type="Proteomes" id="UP000034410"/>
    </source>
</evidence>
<dbReference type="PROSITE" id="PS50112">
    <property type="entry name" value="PAS"/>
    <property type="match status" value="1"/>
</dbReference>
<dbReference type="PATRIC" id="fig|1543721.4.peg.2578"/>
<dbReference type="NCBIfam" id="TIGR00229">
    <property type="entry name" value="sensory_box"/>
    <property type="match status" value="1"/>
</dbReference>
<dbReference type="InterPro" id="IPR004089">
    <property type="entry name" value="MCPsignal_dom"/>
</dbReference>
<evidence type="ECO:0000313" key="15">
    <source>
        <dbReference type="EMBL" id="AKH21030.1"/>
    </source>
</evidence>
<organism evidence="15 16">
    <name type="scientific">Sedimenticola thiotaurini</name>
    <dbReference type="NCBI Taxonomy" id="1543721"/>
    <lineage>
        <taxon>Bacteria</taxon>
        <taxon>Pseudomonadati</taxon>
        <taxon>Pseudomonadota</taxon>
        <taxon>Gammaproteobacteria</taxon>
        <taxon>Chromatiales</taxon>
        <taxon>Sedimenticolaceae</taxon>
        <taxon>Sedimenticola</taxon>
    </lineage>
</organism>
<accession>A0A0F7K1I4</accession>
<proteinExistence type="inferred from homology"/>
<sequence length="525" mass="57617">MKINHPVTDVEKQFSIDANILSTTDLKGAITYINPDFIDISGFPEDELLHKNHNVVRHPDMPPAAFQSLWDTVKSGRPWMGMVKNRCKNGDYYWVDALVTPIEQNGKTVEYQSVRYKPEQACVERAKGIYQKLREGKDYKPSLRARIGLRNLLILSNLLALLPAAVTSLNASLQSYSIWGWLLSAGLIVGVNTILMMPMAAMVEWARSIFYHPVMCKVYTDRDDEFGQIALAMRMQRSKLNAVIGRLSDTTRILRETADVTSEAANRTSQGVDTQQQEITQVATAMTEMSATVQDVAKNAAMTAEQTTDSLKESQAGQAVVEETITAIHQLSQEIQQSSSVIQQLSGYSENIGSILAVIKGIAEQTNLLALNAAIEAARAGEQGRGFAVVADEVRTLASRTQESTQEIETMIDYLQNGSREAVQVMDRSQASADNCVDIAGRAGTALQALAETINTISDMNIQVATASEEQSAVADDIQRNIVNISQVFEEISLGAKQSADATEQMVESIIQLDGLVDQFMDKSV</sequence>
<dbReference type="RefSeq" id="WP_046859959.1">
    <property type="nucleotide sequence ID" value="NZ_CP011412.1"/>
</dbReference>
<dbReference type="SUPFAM" id="SSF58104">
    <property type="entry name" value="Methyl-accepting chemotaxis protein (MCP) signaling domain"/>
    <property type="match status" value="1"/>
</dbReference>
<keyword evidence="5" id="KW-0997">Cell inner membrane</keyword>
<dbReference type="InterPro" id="IPR013655">
    <property type="entry name" value="PAS_fold_3"/>
</dbReference>
<evidence type="ECO:0000256" key="12">
    <source>
        <dbReference type="SAM" id="Phobius"/>
    </source>
</evidence>
<feature type="transmembrane region" description="Helical" evidence="12">
    <location>
        <begin position="147"/>
        <end position="166"/>
    </location>
</feature>
<dbReference type="EMBL" id="CP011412">
    <property type="protein sequence ID" value="AKH21030.1"/>
    <property type="molecule type" value="Genomic_DNA"/>
</dbReference>
<dbReference type="GO" id="GO:0052131">
    <property type="term" value="P:positive aerotaxis"/>
    <property type="evidence" value="ECO:0007669"/>
    <property type="project" value="UniProtKB-ARBA"/>
</dbReference>
<dbReference type="PANTHER" id="PTHR32089:SF112">
    <property type="entry name" value="LYSOZYME-LIKE PROTEIN-RELATED"/>
    <property type="match status" value="1"/>
</dbReference>
<evidence type="ECO:0000259" key="13">
    <source>
        <dbReference type="PROSITE" id="PS50111"/>
    </source>
</evidence>
<evidence type="ECO:0000256" key="4">
    <source>
        <dbReference type="ARBA" id="ARBA00022500"/>
    </source>
</evidence>
<keyword evidence="6 12" id="KW-0812">Transmembrane</keyword>
<protein>
    <recommendedName>
        <fullName evidence="17">Methyl-accepting chemotaxis protein</fullName>
    </recommendedName>
</protein>
<comment type="similarity">
    <text evidence="10">Belongs to the methyl-accepting chemotaxis (MCP) protein family.</text>
</comment>
<dbReference type="SUPFAM" id="SSF55785">
    <property type="entry name" value="PYP-like sensor domain (PAS domain)"/>
    <property type="match status" value="1"/>
</dbReference>
<dbReference type="Pfam" id="PF00015">
    <property type="entry name" value="MCPsignal"/>
    <property type="match status" value="1"/>
</dbReference>
<keyword evidence="16" id="KW-1185">Reference proteome</keyword>
<evidence type="ECO:0000259" key="14">
    <source>
        <dbReference type="PROSITE" id="PS50112"/>
    </source>
</evidence>
<evidence type="ECO:0000256" key="9">
    <source>
        <dbReference type="ARBA" id="ARBA00023224"/>
    </source>
</evidence>
<feature type="domain" description="Methyl-accepting transducer" evidence="13">
    <location>
        <begin position="250"/>
        <end position="486"/>
    </location>
</feature>
<dbReference type="InterPro" id="IPR035965">
    <property type="entry name" value="PAS-like_dom_sf"/>
</dbReference>
<dbReference type="GO" id="GO:0005886">
    <property type="term" value="C:plasma membrane"/>
    <property type="evidence" value="ECO:0007669"/>
    <property type="project" value="UniProtKB-SubCell"/>
</dbReference>
<evidence type="ECO:0000256" key="7">
    <source>
        <dbReference type="ARBA" id="ARBA00022989"/>
    </source>
</evidence>
<keyword evidence="9 11" id="KW-0807">Transducer</keyword>
<dbReference type="PANTHER" id="PTHR32089">
    <property type="entry name" value="METHYL-ACCEPTING CHEMOTAXIS PROTEIN MCPB"/>
    <property type="match status" value="1"/>
</dbReference>
<evidence type="ECO:0000256" key="10">
    <source>
        <dbReference type="ARBA" id="ARBA00029447"/>
    </source>
</evidence>
<dbReference type="InterPro" id="IPR000014">
    <property type="entry name" value="PAS"/>
</dbReference>
<evidence type="ECO:0008006" key="17">
    <source>
        <dbReference type="Google" id="ProtNLM"/>
    </source>
</evidence>
<feature type="domain" description="PAS" evidence="14">
    <location>
        <begin position="25"/>
        <end position="76"/>
    </location>
</feature>
<keyword evidence="2" id="KW-1003">Cell membrane</keyword>
<dbReference type="Proteomes" id="UP000034410">
    <property type="component" value="Chromosome"/>
</dbReference>
<dbReference type="Gene3D" id="3.30.450.20">
    <property type="entry name" value="PAS domain"/>
    <property type="match status" value="1"/>
</dbReference>
<evidence type="ECO:0000256" key="11">
    <source>
        <dbReference type="PROSITE-ProRule" id="PRU00284"/>
    </source>
</evidence>
<evidence type="ECO:0000256" key="3">
    <source>
        <dbReference type="ARBA" id="ARBA00022481"/>
    </source>
</evidence>
<dbReference type="Gene3D" id="1.10.287.950">
    <property type="entry name" value="Methyl-accepting chemotaxis protein"/>
    <property type="match status" value="1"/>
</dbReference>
<dbReference type="FunFam" id="1.10.287.950:FF:000001">
    <property type="entry name" value="Methyl-accepting chemotaxis sensory transducer"/>
    <property type="match status" value="1"/>
</dbReference>
<comment type="subcellular location">
    <subcellularLocation>
        <location evidence="1">Cell inner membrane</location>
        <topology evidence="1">Multi-pass membrane protein</topology>
    </subcellularLocation>
</comment>
<dbReference type="FunFam" id="3.30.450.20:FF:000046">
    <property type="entry name" value="Aerotaxis sensor receptor"/>
    <property type="match status" value="1"/>
</dbReference>